<gene>
    <name evidence="2" type="ORF">SCHCODRAFT_109415</name>
</gene>
<evidence type="ECO:0000313" key="3">
    <source>
        <dbReference type="Proteomes" id="UP000007431"/>
    </source>
</evidence>
<dbReference type="VEuPathDB" id="FungiDB:SCHCODRAFT_02502989"/>
<feature type="region of interest" description="Disordered" evidence="1">
    <location>
        <begin position="95"/>
        <end position="174"/>
    </location>
</feature>
<feature type="compositionally biased region" description="Basic and acidic residues" evidence="1">
    <location>
        <begin position="118"/>
        <end position="127"/>
    </location>
</feature>
<dbReference type="InParanoid" id="D8Q623"/>
<organism evidence="3">
    <name type="scientific">Schizophyllum commune (strain H4-8 / FGSC 9210)</name>
    <name type="common">Split gill fungus</name>
    <dbReference type="NCBI Taxonomy" id="578458"/>
    <lineage>
        <taxon>Eukaryota</taxon>
        <taxon>Fungi</taxon>
        <taxon>Dikarya</taxon>
        <taxon>Basidiomycota</taxon>
        <taxon>Agaricomycotina</taxon>
        <taxon>Agaricomycetes</taxon>
        <taxon>Agaricomycetidae</taxon>
        <taxon>Agaricales</taxon>
        <taxon>Schizophyllaceae</taxon>
        <taxon>Schizophyllum</taxon>
    </lineage>
</organism>
<dbReference type="AlphaFoldDB" id="D8Q623"/>
<dbReference type="HOGENOM" id="CLU_1540984_0_0_1"/>
<dbReference type="KEGG" id="scm:SCHCO_02502989"/>
<proteinExistence type="predicted"/>
<name>D8Q623_SCHCM</name>
<feature type="compositionally biased region" description="Basic and acidic residues" evidence="1">
    <location>
        <begin position="140"/>
        <end position="153"/>
    </location>
</feature>
<accession>D8Q623</accession>
<feature type="non-terminal residue" evidence="2">
    <location>
        <position position="174"/>
    </location>
</feature>
<dbReference type="GeneID" id="9596501"/>
<dbReference type="Proteomes" id="UP000007431">
    <property type="component" value="Unassembled WGS sequence"/>
</dbReference>
<reference evidence="2 3" key="1">
    <citation type="journal article" date="2010" name="Nat. Biotechnol.">
        <title>Genome sequence of the model mushroom Schizophyllum commune.</title>
        <authorList>
            <person name="Ohm R.A."/>
            <person name="de Jong J.F."/>
            <person name="Lugones L.G."/>
            <person name="Aerts A."/>
            <person name="Kothe E."/>
            <person name="Stajich J.E."/>
            <person name="de Vries R.P."/>
            <person name="Record E."/>
            <person name="Levasseur A."/>
            <person name="Baker S.E."/>
            <person name="Bartholomew K.A."/>
            <person name="Coutinho P.M."/>
            <person name="Erdmann S."/>
            <person name="Fowler T.J."/>
            <person name="Gathman A.C."/>
            <person name="Lombard V."/>
            <person name="Henrissat B."/>
            <person name="Knabe N."/>
            <person name="Kuees U."/>
            <person name="Lilly W.W."/>
            <person name="Lindquist E."/>
            <person name="Lucas S."/>
            <person name="Magnuson J.K."/>
            <person name="Piumi F."/>
            <person name="Raudaskoski M."/>
            <person name="Salamov A."/>
            <person name="Schmutz J."/>
            <person name="Schwarze F.W.M.R."/>
            <person name="vanKuyk P.A."/>
            <person name="Horton J.S."/>
            <person name="Grigoriev I.V."/>
            <person name="Woesten H.A.B."/>
        </authorList>
    </citation>
    <scope>NUCLEOTIDE SEQUENCE [LARGE SCALE GENOMIC DNA]</scope>
    <source>
        <strain evidence="3">H4-8 / FGSC 9210</strain>
    </source>
</reference>
<dbReference type="EMBL" id="GL377306">
    <property type="protein sequence ID" value="EFI97512.1"/>
    <property type="molecule type" value="Genomic_DNA"/>
</dbReference>
<dbReference type="RefSeq" id="XP_003032415.1">
    <property type="nucleotide sequence ID" value="XM_003032369.1"/>
</dbReference>
<evidence type="ECO:0000256" key="1">
    <source>
        <dbReference type="SAM" id="MobiDB-lite"/>
    </source>
</evidence>
<protein>
    <submittedName>
        <fullName evidence="2">Uncharacterized protein</fullName>
    </submittedName>
</protein>
<evidence type="ECO:0000313" key="2">
    <source>
        <dbReference type="EMBL" id="EFI97512.1"/>
    </source>
</evidence>
<keyword evidence="3" id="KW-1185">Reference proteome</keyword>
<sequence>MTQYMIATIRWVDCLREEALVKCASQDVIAALEEVEAARRDELHTANERCERSRSRRDRKIQVRGSNCVVRLHSEPVIEYKPIEDHTLEALTAEQDDVQAEVSPTLLTRAPRSSAPSQERDHLEGGRAAHGAAQSELNDLSDKWKEYGRDDGKLNTNLTPASEELRRRSAPLPT</sequence>